<evidence type="ECO:0000313" key="1">
    <source>
        <dbReference type="EMBL" id="MBK4217561.1"/>
    </source>
</evidence>
<proteinExistence type="predicted"/>
<name>A0A934VW23_9RHOB</name>
<evidence type="ECO:0000313" key="2">
    <source>
        <dbReference type="Proteomes" id="UP000640485"/>
    </source>
</evidence>
<dbReference type="RefSeq" id="WP_200688434.1">
    <property type="nucleotide sequence ID" value="NZ_JAEPRQ010000008.1"/>
</dbReference>
<dbReference type="InterPro" id="IPR052552">
    <property type="entry name" value="YeaO-like"/>
</dbReference>
<organism evidence="1 2">
    <name type="scientific">Paracoccus caeni</name>
    <dbReference type="NCBI Taxonomy" id="657651"/>
    <lineage>
        <taxon>Bacteria</taxon>
        <taxon>Pseudomonadati</taxon>
        <taxon>Pseudomonadota</taxon>
        <taxon>Alphaproteobacteria</taxon>
        <taxon>Rhodobacterales</taxon>
        <taxon>Paracoccaceae</taxon>
        <taxon>Paracoccus</taxon>
    </lineage>
</organism>
<dbReference type="EMBL" id="JAEPRQ010000008">
    <property type="protein sequence ID" value="MBK4217561.1"/>
    <property type="molecule type" value="Genomic_DNA"/>
</dbReference>
<dbReference type="PANTHER" id="PTHR36849">
    <property type="entry name" value="CYTOPLASMIC PROTEIN-RELATED"/>
    <property type="match status" value="1"/>
</dbReference>
<dbReference type="Proteomes" id="UP000640485">
    <property type="component" value="Unassembled WGS sequence"/>
</dbReference>
<dbReference type="Pfam" id="PF22752">
    <property type="entry name" value="DUF488-N3i"/>
    <property type="match status" value="1"/>
</dbReference>
<accession>A0A934VW23</accession>
<comment type="caution">
    <text evidence="1">The sequence shown here is derived from an EMBL/GenBank/DDBJ whole genome shotgun (WGS) entry which is preliminary data.</text>
</comment>
<dbReference type="PANTHER" id="PTHR36849:SF1">
    <property type="entry name" value="CYTOPLASMIC PROTEIN"/>
    <property type="match status" value="1"/>
</dbReference>
<protein>
    <submittedName>
        <fullName evidence="1">DUF488 domain-containing protein</fullName>
    </submittedName>
</protein>
<sequence>MNAAILTSHVRLKRAYLAASADDGLRILVDRLWPRGVSKEKAALDDWLKDIAPSTELRKWFNHDPTRWSEFQKRYRAELARNPAPLQQLRDKAADHVVTLIYGARDTEHNEAVVLRQVLLGEN</sequence>
<reference evidence="1" key="1">
    <citation type="submission" date="2021-01" db="EMBL/GenBank/DDBJ databases">
        <title>Paracoccus amoyensis sp. nov., isolated from the surface seawater along the coast of Xiamen Island, China.</title>
        <authorList>
            <person name="Lyu L."/>
        </authorList>
    </citation>
    <scope>NUCLEOTIDE SEQUENCE</scope>
    <source>
        <strain evidence="1">MJ17</strain>
    </source>
</reference>
<keyword evidence="2" id="KW-1185">Reference proteome</keyword>
<dbReference type="AlphaFoldDB" id="A0A934VW23"/>
<gene>
    <name evidence="1" type="ORF">JJJ17_16650</name>
</gene>